<dbReference type="AlphaFoldDB" id="A0A699Z5T8"/>
<reference evidence="1 2" key="1">
    <citation type="submission" date="2020-02" db="EMBL/GenBank/DDBJ databases">
        <title>Draft genome sequence of Haematococcus lacustris strain NIES-144.</title>
        <authorList>
            <person name="Morimoto D."/>
            <person name="Nakagawa S."/>
            <person name="Yoshida T."/>
            <person name="Sawayama S."/>
        </authorList>
    </citation>
    <scope>NUCLEOTIDE SEQUENCE [LARGE SCALE GENOMIC DNA]</scope>
    <source>
        <strain evidence="1 2">NIES-144</strain>
    </source>
</reference>
<protein>
    <submittedName>
        <fullName evidence="1">Uncharacterized protein</fullName>
    </submittedName>
</protein>
<accession>A0A699Z5T8</accession>
<feature type="non-terminal residue" evidence="1">
    <location>
        <position position="1"/>
    </location>
</feature>
<comment type="caution">
    <text evidence="1">The sequence shown here is derived from an EMBL/GenBank/DDBJ whole genome shotgun (WGS) entry which is preliminary data.</text>
</comment>
<sequence>MGHVAFIGMRHEVPRQWLRPHAEVVVAGRKGCLALAGLGCEGHNMMPAHAHMHPTMHGRQCGPANKPNAASPPAVCLVAGLSAAAA</sequence>
<dbReference type="Proteomes" id="UP000485058">
    <property type="component" value="Unassembled WGS sequence"/>
</dbReference>
<organism evidence="1 2">
    <name type="scientific">Haematococcus lacustris</name>
    <name type="common">Green alga</name>
    <name type="synonym">Haematococcus pluvialis</name>
    <dbReference type="NCBI Taxonomy" id="44745"/>
    <lineage>
        <taxon>Eukaryota</taxon>
        <taxon>Viridiplantae</taxon>
        <taxon>Chlorophyta</taxon>
        <taxon>core chlorophytes</taxon>
        <taxon>Chlorophyceae</taxon>
        <taxon>CS clade</taxon>
        <taxon>Chlamydomonadales</taxon>
        <taxon>Haematococcaceae</taxon>
        <taxon>Haematococcus</taxon>
    </lineage>
</organism>
<name>A0A699Z5T8_HAELA</name>
<evidence type="ECO:0000313" key="1">
    <source>
        <dbReference type="EMBL" id="GFH14698.1"/>
    </source>
</evidence>
<proteinExistence type="predicted"/>
<dbReference type="EMBL" id="BLLF01000756">
    <property type="protein sequence ID" value="GFH14698.1"/>
    <property type="molecule type" value="Genomic_DNA"/>
</dbReference>
<evidence type="ECO:0000313" key="2">
    <source>
        <dbReference type="Proteomes" id="UP000485058"/>
    </source>
</evidence>
<gene>
    <name evidence="1" type="ORF">HaLaN_10805</name>
</gene>
<keyword evidence="2" id="KW-1185">Reference proteome</keyword>